<dbReference type="OrthoDB" id="981954at2"/>
<dbReference type="RefSeq" id="WP_062652919.1">
    <property type="nucleotide sequence ID" value="NZ_LPUR01000017.1"/>
</dbReference>
<reference evidence="2" key="1">
    <citation type="submission" date="2015-12" db="EMBL/GenBank/DDBJ databases">
        <title>Genome sequence of a biocontrol rhizobacterium Chryseobacterium kwangjuense strain KJ1R5 isolated from pepper (Capsicum annuum L.).</title>
        <authorList>
            <person name="Jeong J.-J."/>
            <person name="Park H."/>
            <person name="Mannaa M."/>
            <person name="Sang M.K."/>
            <person name="Choi I.-G."/>
            <person name="Kim K.D."/>
        </authorList>
    </citation>
    <scope>NUCLEOTIDE SEQUENCE [LARGE SCALE GENOMIC DNA]</scope>
    <source>
        <strain evidence="2">KJ1R5</strain>
    </source>
</reference>
<protein>
    <submittedName>
        <fullName evidence="1">Phosphate ABC transporter substrate-binding protein</fullName>
    </submittedName>
</protein>
<dbReference type="Proteomes" id="UP000070513">
    <property type="component" value="Unassembled WGS sequence"/>
</dbReference>
<reference evidence="1 2" key="2">
    <citation type="journal article" date="2016" name="Genome Announc.">
        <title>Draft Genome Sequence of a Biocontrol Rhizobacterium, Chryseobacterium kwangjuense Strain KJ1R5, Isolated from Pepper (Capsicum annuum).</title>
        <authorList>
            <person name="Jeong J.J."/>
            <person name="Park H."/>
            <person name="Park B.H."/>
            <person name="Mannaa M."/>
            <person name="Sang M.K."/>
            <person name="Choi I.G."/>
            <person name="Kim K.D."/>
        </authorList>
    </citation>
    <scope>NUCLEOTIDE SEQUENCE [LARGE SCALE GENOMIC DNA]</scope>
    <source>
        <strain evidence="1 2">KJ1R5</strain>
    </source>
</reference>
<proteinExistence type="predicted"/>
<gene>
    <name evidence="1" type="ORF">AU378_18625</name>
</gene>
<evidence type="ECO:0000313" key="1">
    <source>
        <dbReference type="EMBL" id="KXH80429.1"/>
    </source>
</evidence>
<accession>A0A135W6F1</accession>
<dbReference type="AlphaFoldDB" id="A0A135W6F1"/>
<organism evidence="1 2">
    <name type="scientific">Chryseobacterium kwangjuense</name>
    <dbReference type="NCBI Taxonomy" id="267125"/>
    <lineage>
        <taxon>Bacteria</taxon>
        <taxon>Pseudomonadati</taxon>
        <taxon>Bacteroidota</taxon>
        <taxon>Flavobacteriia</taxon>
        <taxon>Flavobacteriales</taxon>
        <taxon>Weeksellaceae</taxon>
        <taxon>Chryseobacterium group</taxon>
        <taxon>Chryseobacterium</taxon>
    </lineage>
</organism>
<comment type="caution">
    <text evidence="1">The sequence shown here is derived from an EMBL/GenBank/DDBJ whole genome shotgun (WGS) entry which is preliminary data.</text>
</comment>
<dbReference type="EMBL" id="LPUR01000017">
    <property type="protein sequence ID" value="KXH80429.1"/>
    <property type="molecule type" value="Genomic_DNA"/>
</dbReference>
<evidence type="ECO:0000313" key="2">
    <source>
        <dbReference type="Proteomes" id="UP000070513"/>
    </source>
</evidence>
<name>A0A135W6F1_9FLAO</name>
<sequence>MKKFKKFKKSFGINAYGCIDFPEKISGTQISRLLYGNEMGCSYCFPHGFETVNSHHKNDQRNWKKYGKTQYKI</sequence>